<feature type="signal peptide" evidence="2">
    <location>
        <begin position="1"/>
        <end position="30"/>
    </location>
</feature>
<dbReference type="EMBL" id="FXZM01000013">
    <property type="protein sequence ID" value="SMY12904.1"/>
    <property type="molecule type" value="Genomic_DNA"/>
</dbReference>
<feature type="region of interest" description="Disordered" evidence="1">
    <location>
        <begin position="23"/>
        <end position="71"/>
    </location>
</feature>
<dbReference type="PANTHER" id="PTHR47245">
    <property type="entry name" value="PEPTIDYLPROLYL ISOMERASE"/>
    <property type="match status" value="1"/>
</dbReference>
<keyword evidence="3" id="KW-0413">Isomerase</keyword>
<dbReference type="Pfam" id="PF13624">
    <property type="entry name" value="SurA_N_3"/>
    <property type="match status" value="1"/>
</dbReference>
<dbReference type="InterPro" id="IPR027304">
    <property type="entry name" value="Trigger_fact/SurA_dom_sf"/>
</dbReference>
<feature type="compositionally biased region" description="Low complexity" evidence="1">
    <location>
        <begin position="23"/>
        <end position="37"/>
    </location>
</feature>
<protein>
    <submittedName>
        <fullName evidence="3">Peptidyl-prolyl cis-trans isomerase SurA</fullName>
        <ecNumber evidence="3">5.2.1.8</ecNumber>
    </submittedName>
</protein>
<dbReference type="Proteomes" id="UP000234462">
    <property type="component" value="Unassembled WGS sequence"/>
</dbReference>
<evidence type="ECO:0000256" key="1">
    <source>
        <dbReference type="SAM" id="MobiDB-lite"/>
    </source>
</evidence>
<dbReference type="SUPFAM" id="SSF109998">
    <property type="entry name" value="Triger factor/SurA peptide-binding domain-like"/>
    <property type="match status" value="1"/>
</dbReference>
<reference evidence="4" key="1">
    <citation type="submission" date="2017-03" db="EMBL/GenBank/DDBJ databases">
        <authorList>
            <person name="Monnet C."/>
        </authorList>
    </citation>
    <scope>NUCLEOTIDE SEQUENCE [LARGE SCALE GENOMIC DNA]</scope>
    <source>
        <strain evidence="4">SJ5-8</strain>
    </source>
</reference>
<proteinExistence type="predicted"/>
<dbReference type="RefSeq" id="WP_246076049.1">
    <property type="nucleotide sequence ID" value="NZ_FXZM01000013.1"/>
</dbReference>
<dbReference type="AlphaFoldDB" id="A0A2H1L7L8"/>
<feature type="compositionally biased region" description="Low complexity" evidence="1">
    <location>
        <begin position="212"/>
        <end position="237"/>
    </location>
</feature>
<organism evidence="3 4">
    <name type="scientific">Brevibacterium jeotgali</name>
    <dbReference type="NCBI Taxonomy" id="1262550"/>
    <lineage>
        <taxon>Bacteria</taxon>
        <taxon>Bacillati</taxon>
        <taxon>Actinomycetota</taxon>
        <taxon>Actinomycetes</taxon>
        <taxon>Micrococcales</taxon>
        <taxon>Brevibacteriaceae</taxon>
        <taxon>Brevibacterium</taxon>
    </lineage>
</organism>
<accession>A0A2H1L7L8</accession>
<dbReference type="PANTHER" id="PTHR47245:SF2">
    <property type="entry name" value="PEPTIDYL-PROLYL CIS-TRANS ISOMERASE HP_0175-RELATED"/>
    <property type="match status" value="1"/>
</dbReference>
<evidence type="ECO:0000313" key="3">
    <source>
        <dbReference type="EMBL" id="SMY12904.1"/>
    </source>
</evidence>
<feature type="compositionally biased region" description="Acidic residues" evidence="1">
    <location>
        <begin position="188"/>
        <end position="202"/>
    </location>
</feature>
<keyword evidence="2" id="KW-0732">Signal</keyword>
<dbReference type="PROSITE" id="PS51257">
    <property type="entry name" value="PROKAR_LIPOPROTEIN"/>
    <property type="match status" value="1"/>
</dbReference>
<name>A0A2H1L7L8_9MICO</name>
<evidence type="ECO:0000256" key="2">
    <source>
        <dbReference type="SAM" id="SignalP"/>
    </source>
</evidence>
<dbReference type="EC" id="5.2.1.8" evidence="3"/>
<keyword evidence="4" id="KW-1185">Reference proteome</keyword>
<dbReference type="InterPro" id="IPR050245">
    <property type="entry name" value="PrsA_foldase"/>
</dbReference>
<feature type="region of interest" description="Disordered" evidence="1">
    <location>
        <begin position="164"/>
        <end position="258"/>
    </location>
</feature>
<dbReference type="Gene3D" id="1.10.4030.10">
    <property type="entry name" value="Porin chaperone SurA, peptide-binding domain"/>
    <property type="match status" value="1"/>
</dbReference>
<gene>
    <name evidence="3" type="ORF">BJEO58_02512</name>
</gene>
<evidence type="ECO:0000313" key="4">
    <source>
        <dbReference type="Proteomes" id="UP000234462"/>
    </source>
</evidence>
<dbReference type="GO" id="GO:0003755">
    <property type="term" value="F:peptidyl-prolyl cis-trans isomerase activity"/>
    <property type="evidence" value="ECO:0007669"/>
    <property type="project" value="UniProtKB-EC"/>
</dbReference>
<feature type="chain" id="PRO_5013715709" evidence="2">
    <location>
        <begin position="31"/>
        <end position="274"/>
    </location>
</feature>
<sequence>MQFRTMGMAIGATGFALAVAACGGSGGSEAAPEGQESPAAEQGQDPAAGGGTAEGEQPAAPEPDLEGVPDVVADVNGTEITKDEFTGVYESQFQQMAMQSQASGQEVDQDKLKSDTLDSLIGVELLEQEAGDRGIEVSDSQIEEALTETAEKNQMSADDFIAAMEEQGMPEDEVRSQVASQETVGQLVEDENGGFEASDDELKEAYDQAKSQQEQMAQQPQQGQQGAPQQPQEMPPFEEVKPQLEDQVTQQKQAEATDALATELREGADVTVNL</sequence>